<evidence type="ECO:0000256" key="1">
    <source>
        <dbReference type="ARBA" id="ARBA00009986"/>
    </source>
</evidence>
<dbReference type="FunFam" id="3.40.605.10:FF:000010">
    <property type="entry name" value="N-succinylglutamate 5-semialdehyde dehydrogenase"/>
    <property type="match status" value="1"/>
</dbReference>
<evidence type="ECO:0000313" key="11">
    <source>
        <dbReference type="Proteomes" id="UP000567795"/>
    </source>
</evidence>
<keyword evidence="3 7" id="KW-0560">Oxidoreductase</keyword>
<comment type="catalytic activity">
    <reaction evidence="5">
        <text>succinate semialdehyde + NADP(+) + H2O = succinate + NADPH + 2 H(+)</text>
        <dbReference type="Rhea" id="RHEA:13213"/>
        <dbReference type="ChEBI" id="CHEBI:15377"/>
        <dbReference type="ChEBI" id="CHEBI:15378"/>
        <dbReference type="ChEBI" id="CHEBI:30031"/>
        <dbReference type="ChEBI" id="CHEBI:57706"/>
        <dbReference type="ChEBI" id="CHEBI:57783"/>
        <dbReference type="ChEBI" id="CHEBI:58349"/>
        <dbReference type="EC" id="1.2.1.79"/>
    </reaction>
</comment>
<dbReference type="InterPro" id="IPR015590">
    <property type="entry name" value="Aldehyde_DH_dom"/>
</dbReference>
<evidence type="ECO:0000256" key="2">
    <source>
        <dbReference type="ARBA" id="ARBA00022857"/>
    </source>
</evidence>
<evidence type="ECO:0000256" key="6">
    <source>
        <dbReference type="PROSITE-ProRule" id="PRU10007"/>
    </source>
</evidence>
<evidence type="ECO:0000256" key="5">
    <source>
        <dbReference type="ARBA" id="ARBA00048559"/>
    </source>
</evidence>
<dbReference type="InterPro" id="IPR016163">
    <property type="entry name" value="Ald_DH_C"/>
</dbReference>
<dbReference type="InterPro" id="IPR016161">
    <property type="entry name" value="Ald_DH/histidinol_DH"/>
</dbReference>
<dbReference type="EC" id="1.2.1.79" evidence="4"/>
<keyword evidence="2" id="KW-0521">NADP</keyword>
<dbReference type="RefSeq" id="WP_179814621.1">
    <property type="nucleotide sequence ID" value="NZ_JACBZD010000001.1"/>
</dbReference>
<protein>
    <recommendedName>
        <fullName evidence="4">succinate-semialdehyde dehydrogenase (NADP(+))</fullName>
        <ecNumber evidence="4">1.2.1.79</ecNumber>
    </recommendedName>
</protein>
<feature type="domain" description="Aldehyde dehydrogenase" evidence="9">
    <location>
        <begin position="67"/>
        <end position="523"/>
    </location>
</feature>
<dbReference type="AlphaFoldDB" id="A0A852ZVK6"/>
<dbReference type="Proteomes" id="UP000567795">
    <property type="component" value="Unassembled WGS sequence"/>
</dbReference>
<dbReference type="InterPro" id="IPR029510">
    <property type="entry name" value="Ald_DH_CS_GLU"/>
</dbReference>
<evidence type="ECO:0000256" key="3">
    <source>
        <dbReference type="ARBA" id="ARBA00023002"/>
    </source>
</evidence>
<dbReference type="PROSITE" id="PS00687">
    <property type="entry name" value="ALDEHYDE_DEHYDR_GLU"/>
    <property type="match status" value="1"/>
</dbReference>
<sequence>MANTERRVTGRRGAAEGDGYGGGAAEWAGAAHGNPVVPPGPRSPRDVVTPPVVRRLVSAVAASGDAPPITVVAPATGGVLARLPRSTEADVERAADAARAAQRAWARLPVRARCGVLLRFHDLVLRHREELLDLVQAETGKARHHAHEEVLAVAMAARHYAVTAPRRLRDRVRPGALPGLTAVREVRHPKGLVGLVSPWNYPLELAVSDALPAFAAGNAVLAKPDSQTALTALRGRELLVRAGLPADLWQVVLGDGPEVGPMVVDRADYVGFTGSTATGREVARRAAGRLVGAGLELGGKNAMLVLADADPDRAARGAVVACFGSAGQLCVSVERIYVHSSLREAFLERFAARVRAMRLGVGIGYGADMGTLTSARQLATVVRHVADAVAGGAEVVAGGRARPDVAPFAHEPTVLVGVRPQMAVHAEETFGPVVSVYSFDDEEEAVREANATPYGLNASVWTADPRRGAALARRLRAGTVNVNDGYAAAYGSVAAPMGGMGQSGLGRRHGAEGLLRYTETQTVAVQRVVPLSGPPGVPERVWDAALARGLRVLKALRLP</sequence>
<dbReference type="InterPro" id="IPR016162">
    <property type="entry name" value="Ald_DH_N"/>
</dbReference>
<evidence type="ECO:0000313" key="10">
    <source>
        <dbReference type="EMBL" id="NYI05975.1"/>
    </source>
</evidence>
<dbReference type="Gene3D" id="3.40.605.10">
    <property type="entry name" value="Aldehyde Dehydrogenase, Chain A, domain 1"/>
    <property type="match status" value="1"/>
</dbReference>
<dbReference type="Pfam" id="PF00171">
    <property type="entry name" value="Aldedh"/>
    <property type="match status" value="1"/>
</dbReference>
<accession>A0A852ZVK6</accession>
<keyword evidence="11" id="KW-1185">Reference proteome</keyword>
<comment type="caution">
    <text evidence="10">The sequence shown here is derived from an EMBL/GenBank/DDBJ whole genome shotgun (WGS) entry which is preliminary data.</text>
</comment>
<evidence type="ECO:0000259" key="9">
    <source>
        <dbReference type="Pfam" id="PF00171"/>
    </source>
</evidence>
<dbReference type="NCBIfam" id="NF006916">
    <property type="entry name" value="PRK09407.1"/>
    <property type="match status" value="1"/>
</dbReference>
<reference evidence="10 11" key="1">
    <citation type="submission" date="2020-07" db="EMBL/GenBank/DDBJ databases">
        <title>Sequencing the genomes of 1000 actinobacteria strains.</title>
        <authorList>
            <person name="Klenk H.-P."/>
        </authorList>
    </citation>
    <scope>NUCLEOTIDE SEQUENCE [LARGE SCALE GENOMIC DNA]</scope>
    <source>
        <strain evidence="10 11">DSM 42178</strain>
    </source>
</reference>
<feature type="active site" evidence="6">
    <location>
        <position position="296"/>
    </location>
</feature>
<feature type="region of interest" description="Disordered" evidence="8">
    <location>
        <begin position="1"/>
        <end position="47"/>
    </location>
</feature>
<evidence type="ECO:0000256" key="4">
    <source>
        <dbReference type="ARBA" id="ARBA00039122"/>
    </source>
</evidence>
<dbReference type="PANTHER" id="PTHR11699">
    <property type="entry name" value="ALDEHYDE DEHYDROGENASE-RELATED"/>
    <property type="match status" value="1"/>
</dbReference>
<dbReference type="SUPFAM" id="SSF53720">
    <property type="entry name" value="ALDH-like"/>
    <property type="match status" value="1"/>
</dbReference>
<gene>
    <name evidence="10" type="ORF">FHU37_002918</name>
</gene>
<comment type="similarity">
    <text evidence="1 7">Belongs to the aldehyde dehydrogenase family.</text>
</comment>
<evidence type="ECO:0000256" key="8">
    <source>
        <dbReference type="SAM" id="MobiDB-lite"/>
    </source>
</evidence>
<name>A0A852ZVK6_9ACTN</name>
<proteinExistence type="inferred from homology"/>
<organism evidence="10 11">
    <name type="scientific">Allostreptomyces psammosilenae</name>
    <dbReference type="NCBI Taxonomy" id="1892865"/>
    <lineage>
        <taxon>Bacteria</taxon>
        <taxon>Bacillati</taxon>
        <taxon>Actinomycetota</taxon>
        <taxon>Actinomycetes</taxon>
        <taxon>Kitasatosporales</taxon>
        <taxon>Streptomycetaceae</taxon>
        <taxon>Allostreptomyces</taxon>
    </lineage>
</organism>
<evidence type="ECO:0000256" key="7">
    <source>
        <dbReference type="RuleBase" id="RU003345"/>
    </source>
</evidence>
<dbReference type="Gene3D" id="3.40.309.10">
    <property type="entry name" value="Aldehyde Dehydrogenase, Chain A, domain 2"/>
    <property type="match status" value="1"/>
</dbReference>
<dbReference type="FunFam" id="3.40.309.10:FF:000009">
    <property type="entry name" value="Aldehyde dehydrogenase A"/>
    <property type="match status" value="1"/>
</dbReference>
<dbReference type="GO" id="GO:0036243">
    <property type="term" value="F:succinate-semialdehyde dehydrogenase (NADP+) activity"/>
    <property type="evidence" value="ECO:0007669"/>
    <property type="project" value="UniProtKB-EC"/>
</dbReference>
<dbReference type="EMBL" id="JACBZD010000001">
    <property type="protein sequence ID" value="NYI05975.1"/>
    <property type="molecule type" value="Genomic_DNA"/>
</dbReference>